<keyword evidence="3" id="KW-1185">Reference proteome</keyword>
<evidence type="ECO:0000256" key="1">
    <source>
        <dbReference type="SAM" id="Phobius"/>
    </source>
</evidence>
<proteinExistence type="predicted"/>
<dbReference type="AlphaFoldDB" id="A0A183VF81"/>
<evidence type="ECO:0000313" key="3">
    <source>
        <dbReference type="Proteomes" id="UP000050794"/>
    </source>
</evidence>
<keyword evidence="1" id="KW-1133">Transmembrane helix</keyword>
<dbReference type="WBParaSite" id="TCNE_0001940501-mRNA-1">
    <property type="protein sequence ID" value="TCNE_0001940501-mRNA-1"/>
    <property type="gene ID" value="TCNE_0001940501"/>
</dbReference>
<organism evidence="3 4">
    <name type="scientific">Toxocara canis</name>
    <name type="common">Canine roundworm</name>
    <dbReference type="NCBI Taxonomy" id="6265"/>
    <lineage>
        <taxon>Eukaryota</taxon>
        <taxon>Metazoa</taxon>
        <taxon>Ecdysozoa</taxon>
        <taxon>Nematoda</taxon>
        <taxon>Chromadorea</taxon>
        <taxon>Rhabditida</taxon>
        <taxon>Spirurina</taxon>
        <taxon>Ascaridomorpha</taxon>
        <taxon>Ascaridoidea</taxon>
        <taxon>Toxocaridae</taxon>
        <taxon>Toxocara</taxon>
    </lineage>
</organism>
<feature type="transmembrane region" description="Helical" evidence="1">
    <location>
        <begin position="229"/>
        <end position="250"/>
    </location>
</feature>
<feature type="transmembrane region" description="Helical" evidence="1">
    <location>
        <begin position="204"/>
        <end position="223"/>
    </location>
</feature>
<name>A0A183VF81_TOXCA</name>
<feature type="transmembrane region" description="Helical" evidence="1">
    <location>
        <begin position="151"/>
        <end position="169"/>
    </location>
</feature>
<sequence>MFNVCIRLDQVGGGRPYSRPLFVLISSDSGGAMSRRQRLCIAEQSGSTIDDAESFVDDVNDIARMRNEHIAQALASVRHTSLGHFWAVVTLMSKCLGEIFASSSIGYSILSFLFAKTILFTFFIYVALPAFAVTLNMKTPHNELTAADRRLLIFILAFIVGAGTHHLLLNWEQPEFAPPPFYSPVIVALLFEFVCPRFTGDRRLFLLSSIGVAGTICFAYGVQNGLFDFTYFYTSVFAIAMSFYNLQLLIADPKEGNHFTIIYLAHLH</sequence>
<evidence type="ECO:0000313" key="4">
    <source>
        <dbReference type="WBParaSite" id="TCNE_0001940501-mRNA-1"/>
    </source>
</evidence>
<keyword evidence="1" id="KW-0812">Transmembrane</keyword>
<feature type="transmembrane region" description="Helical" evidence="1">
    <location>
        <begin position="105"/>
        <end position="131"/>
    </location>
</feature>
<gene>
    <name evidence="2" type="ORF">TCNE_LOCUS19401</name>
</gene>
<keyword evidence="1" id="KW-0472">Membrane</keyword>
<evidence type="ECO:0000313" key="2">
    <source>
        <dbReference type="EMBL" id="VDM50722.1"/>
    </source>
</evidence>
<reference evidence="2 3" key="2">
    <citation type="submission" date="2018-11" db="EMBL/GenBank/DDBJ databases">
        <authorList>
            <consortium name="Pathogen Informatics"/>
        </authorList>
    </citation>
    <scope>NUCLEOTIDE SEQUENCE [LARGE SCALE GENOMIC DNA]</scope>
</reference>
<protein>
    <submittedName>
        <fullName evidence="4">Rhomboid domain-containing protein</fullName>
    </submittedName>
</protein>
<reference evidence="4" key="1">
    <citation type="submission" date="2016-06" db="UniProtKB">
        <authorList>
            <consortium name="WormBaseParasite"/>
        </authorList>
    </citation>
    <scope>IDENTIFICATION</scope>
</reference>
<accession>A0A183VF81</accession>
<dbReference type="EMBL" id="UYWY01026846">
    <property type="protein sequence ID" value="VDM50722.1"/>
    <property type="molecule type" value="Genomic_DNA"/>
</dbReference>
<dbReference type="Proteomes" id="UP000050794">
    <property type="component" value="Unassembled WGS sequence"/>
</dbReference>